<evidence type="ECO:0000256" key="1">
    <source>
        <dbReference type="SAM" id="SignalP"/>
    </source>
</evidence>
<comment type="caution">
    <text evidence="2">The sequence shown here is derived from an EMBL/GenBank/DDBJ whole genome shotgun (WGS) entry which is preliminary data.</text>
</comment>
<dbReference type="OrthoDB" id="2679994at2"/>
<feature type="chain" id="PRO_5038983317" description="Lipoprotein" evidence="1">
    <location>
        <begin position="20"/>
        <end position="171"/>
    </location>
</feature>
<proteinExistence type="predicted"/>
<dbReference type="AlphaFoldDB" id="A0A511V7N1"/>
<gene>
    <name evidence="2" type="ORF">ADA01nite_24140</name>
</gene>
<dbReference type="RefSeq" id="WP_146810200.1">
    <property type="nucleotide sequence ID" value="NZ_BJXX01000106.1"/>
</dbReference>
<dbReference type="EMBL" id="BJXX01000106">
    <property type="protein sequence ID" value="GEN34954.1"/>
    <property type="molecule type" value="Genomic_DNA"/>
</dbReference>
<reference evidence="2 3" key="1">
    <citation type="submission" date="2019-07" db="EMBL/GenBank/DDBJ databases">
        <title>Whole genome shotgun sequence of Aneurinibacillus danicus NBRC 102444.</title>
        <authorList>
            <person name="Hosoyama A."/>
            <person name="Uohara A."/>
            <person name="Ohji S."/>
            <person name="Ichikawa N."/>
        </authorList>
    </citation>
    <scope>NUCLEOTIDE SEQUENCE [LARGE SCALE GENOMIC DNA]</scope>
    <source>
        <strain evidence="2 3">NBRC 102444</strain>
    </source>
</reference>
<name>A0A511V7N1_9BACL</name>
<feature type="signal peptide" evidence="1">
    <location>
        <begin position="1"/>
        <end position="19"/>
    </location>
</feature>
<evidence type="ECO:0008006" key="4">
    <source>
        <dbReference type="Google" id="ProtNLM"/>
    </source>
</evidence>
<keyword evidence="1" id="KW-0732">Signal</keyword>
<keyword evidence="3" id="KW-1185">Reference proteome</keyword>
<evidence type="ECO:0000313" key="2">
    <source>
        <dbReference type="EMBL" id="GEN34954.1"/>
    </source>
</evidence>
<accession>A0A511V7N1</accession>
<dbReference type="Proteomes" id="UP000321157">
    <property type="component" value="Unassembled WGS sequence"/>
</dbReference>
<organism evidence="2 3">
    <name type="scientific">Aneurinibacillus danicus</name>
    <dbReference type="NCBI Taxonomy" id="267746"/>
    <lineage>
        <taxon>Bacteria</taxon>
        <taxon>Bacillati</taxon>
        <taxon>Bacillota</taxon>
        <taxon>Bacilli</taxon>
        <taxon>Bacillales</taxon>
        <taxon>Paenibacillaceae</taxon>
        <taxon>Aneurinibacillus group</taxon>
        <taxon>Aneurinibacillus</taxon>
    </lineage>
</organism>
<dbReference type="PROSITE" id="PS51257">
    <property type="entry name" value="PROKAR_LIPOPROTEIN"/>
    <property type="match status" value="1"/>
</dbReference>
<sequence length="171" mass="18703">MRWQRTIAALLMGAGMLVAGTGCSSVDTRSPSAQTAEVKSWITQQMKVKQASIHEWEKAAGRANTTPADHAIARLAINILSKNVASLIAENGSNKPALLASVMKEEKQQEQTDLPSLASLTLEEKSQLDGGKTMYRLEGKVFTSVPDKLYPVTITVRVNKQGEIEYFEINK</sequence>
<evidence type="ECO:0000313" key="3">
    <source>
        <dbReference type="Proteomes" id="UP000321157"/>
    </source>
</evidence>
<protein>
    <recommendedName>
        <fullName evidence="4">Lipoprotein</fullName>
    </recommendedName>
</protein>